<evidence type="ECO:0000313" key="3">
    <source>
        <dbReference type="Proteomes" id="UP001337655"/>
    </source>
</evidence>
<sequence length="238" mass="27136">MWESVLSALAASRAVQRTNEDVNPPSRLPLPREQKSAAMPRSPTNPPSDGRCLLFEVLPPELRLRIYECLWEDKRRDLFYSKVNRSRVFMKRTKAGKVKGRQTALLVTCRKINNEALPALYGTVQFVYQWTNSQLRRSMTPHKQLGEFIRQSSVALDLGNARRNALLIDEVCALLQKQGNSSHTPGVHVVRLFGLHDENVPEEHEVEMVKQPVDLSDGSMDAKIWAAVFEEIGRYELK</sequence>
<reference evidence="2 3" key="1">
    <citation type="submission" date="2023-08" db="EMBL/GenBank/DDBJ databases">
        <title>Black Yeasts Isolated from many extreme environments.</title>
        <authorList>
            <person name="Coleine C."/>
            <person name="Stajich J.E."/>
            <person name="Selbmann L."/>
        </authorList>
    </citation>
    <scope>NUCLEOTIDE SEQUENCE [LARGE SCALE GENOMIC DNA]</scope>
    <source>
        <strain evidence="2 3">CCFEE 5935</strain>
    </source>
</reference>
<accession>A0AAV9P433</accession>
<feature type="region of interest" description="Disordered" evidence="1">
    <location>
        <begin position="16"/>
        <end position="49"/>
    </location>
</feature>
<gene>
    <name evidence="2" type="ORF">LTR77_007067</name>
</gene>
<dbReference type="Proteomes" id="UP001337655">
    <property type="component" value="Unassembled WGS sequence"/>
</dbReference>
<organism evidence="2 3">
    <name type="scientific">Saxophila tyrrhenica</name>
    <dbReference type="NCBI Taxonomy" id="1690608"/>
    <lineage>
        <taxon>Eukaryota</taxon>
        <taxon>Fungi</taxon>
        <taxon>Dikarya</taxon>
        <taxon>Ascomycota</taxon>
        <taxon>Pezizomycotina</taxon>
        <taxon>Dothideomycetes</taxon>
        <taxon>Dothideomycetidae</taxon>
        <taxon>Mycosphaerellales</taxon>
        <taxon>Extremaceae</taxon>
        <taxon>Saxophila</taxon>
    </lineage>
</organism>
<dbReference type="EMBL" id="JAVRRT010000011">
    <property type="protein sequence ID" value="KAK5167368.1"/>
    <property type="molecule type" value="Genomic_DNA"/>
</dbReference>
<comment type="caution">
    <text evidence="2">The sequence shown here is derived from an EMBL/GenBank/DDBJ whole genome shotgun (WGS) entry which is preliminary data.</text>
</comment>
<dbReference type="RefSeq" id="XP_064657074.1">
    <property type="nucleotide sequence ID" value="XM_064804304.1"/>
</dbReference>
<proteinExistence type="predicted"/>
<dbReference type="GeneID" id="89928403"/>
<name>A0AAV9P433_9PEZI</name>
<evidence type="ECO:0000313" key="2">
    <source>
        <dbReference type="EMBL" id="KAK5167368.1"/>
    </source>
</evidence>
<evidence type="ECO:0000256" key="1">
    <source>
        <dbReference type="SAM" id="MobiDB-lite"/>
    </source>
</evidence>
<dbReference type="AlphaFoldDB" id="A0AAV9P433"/>
<protein>
    <submittedName>
        <fullName evidence="2">Uncharacterized protein</fullName>
    </submittedName>
</protein>
<keyword evidence="3" id="KW-1185">Reference proteome</keyword>